<dbReference type="Proteomes" id="UP000270094">
    <property type="component" value="Unassembled WGS sequence"/>
</dbReference>
<dbReference type="EMBL" id="UYYB01100138">
    <property type="protein sequence ID" value="VDM77786.1"/>
    <property type="molecule type" value="Genomic_DNA"/>
</dbReference>
<evidence type="ECO:0000313" key="2">
    <source>
        <dbReference type="Proteomes" id="UP000270094"/>
    </source>
</evidence>
<accession>A0A3P7J3X8</accession>
<gene>
    <name evidence="1" type="ORF">SVUK_LOCUS12784</name>
</gene>
<keyword evidence="2" id="KW-1185">Reference proteome</keyword>
<reference evidence="1 2" key="1">
    <citation type="submission" date="2018-11" db="EMBL/GenBank/DDBJ databases">
        <authorList>
            <consortium name="Pathogen Informatics"/>
        </authorList>
    </citation>
    <scope>NUCLEOTIDE SEQUENCE [LARGE SCALE GENOMIC DNA]</scope>
</reference>
<name>A0A3P7J3X8_STRVU</name>
<organism evidence="1 2">
    <name type="scientific">Strongylus vulgaris</name>
    <name type="common">Blood worm</name>
    <dbReference type="NCBI Taxonomy" id="40348"/>
    <lineage>
        <taxon>Eukaryota</taxon>
        <taxon>Metazoa</taxon>
        <taxon>Ecdysozoa</taxon>
        <taxon>Nematoda</taxon>
        <taxon>Chromadorea</taxon>
        <taxon>Rhabditida</taxon>
        <taxon>Rhabditina</taxon>
        <taxon>Rhabditomorpha</taxon>
        <taxon>Strongyloidea</taxon>
        <taxon>Strongylidae</taxon>
        <taxon>Strongylus</taxon>
    </lineage>
</organism>
<sequence length="155" mass="16485">MASTSKGNCYDNWSRCTPQTMVGSAVFCEMLEQTNSGKIAKTTVDNALGNLRENAFLLVYFGKAVPTTAGNVLEELTGNAKGFLLVYCGKAVPTTAGNVLEELTGNAKGYTTDTVVEATNAIAKVIALRNLEIPSSGLLADLDYKEHNRNATLSN</sequence>
<protein>
    <submittedName>
        <fullName evidence="1">Uncharacterized protein</fullName>
    </submittedName>
</protein>
<dbReference type="OrthoDB" id="9988549at2759"/>
<evidence type="ECO:0000313" key="1">
    <source>
        <dbReference type="EMBL" id="VDM77786.1"/>
    </source>
</evidence>
<proteinExistence type="predicted"/>
<dbReference type="AlphaFoldDB" id="A0A3P7J3X8"/>